<evidence type="ECO:0000256" key="2">
    <source>
        <dbReference type="ARBA" id="ARBA00022490"/>
    </source>
</evidence>
<organism evidence="9 10">
    <name type="scientific">Thorsellia anophelis DSM 18579</name>
    <dbReference type="NCBI Taxonomy" id="1123402"/>
    <lineage>
        <taxon>Bacteria</taxon>
        <taxon>Pseudomonadati</taxon>
        <taxon>Pseudomonadota</taxon>
        <taxon>Gammaproteobacteria</taxon>
        <taxon>Enterobacterales</taxon>
        <taxon>Thorselliaceae</taxon>
        <taxon>Thorsellia</taxon>
    </lineage>
</organism>
<dbReference type="InterPro" id="IPR011254">
    <property type="entry name" value="Prismane-like_sf"/>
</dbReference>
<evidence type="ECO:0000256" key="1">
    <source>
        <dbReference type="ARBA" id="ARBA00004496"/>
    </source>
</evidence>
<comment type="cofactor">
    <cofactor evidence="8">
        <name>[2Fe-2S] cluster</name>
        <dbReference type="ChEBI" id="CHEBI:190135"/>
    </cofactor>
    <text evidence="8">Binds 1 [2Fe-2S] cluster.</text>
</comment>
<keyword evidence="5 8" id="KW-0560">Oxidoreductase</keyword>
<dbReference type="NCBIfam" id="TIGR01703">
    <property type="entry name" value="hybrid_clust"/>
    <property type="match status" value="1"/>
</dbReference>
<protein>
    <recommendedName>
        <fullName evidence="8">Hydroxylamine reductase</fullName>
        <ecNumber evidence="8">1.7.99.1</ecNumber>
    </recommendedName>
    <alternativeName>
        <fullName evidence="8">Hybrid-cluster protein</fullName>
        <shortName evidence="8">HCP</shortName>
    </alternativeName>
    <alternativeName>
        <fullName evidence="8">Prismane protein</fullName>
    </alternativeName>
</protein>
<feature type="binding site" evidence="8">
    <location>
        <position position="243"/>
    </location>
    <ligand>
        <name>hybrid [4Fe-2O-2S] cluster</name>
        <dbReference type="ChEBI" id="CHEBI:60519"/>
    </ligand>
</feature>
<keyword evidence="10" id="KW-1185">Reference proteome</keyword>
<feature type="binding site" evidence="8">
    <location>
        <position position="3"/>
    </location>
    <ligand>
        <name>[2Fe-2S] cluster</name>
        <dbReference type="ChEBI" id="CHEBI:190135"/>
    </ligand>
</feature>
<evidence type="ECO:0000313" key="9">
    <source>
        <dbReference type="EMBL" id="SET35224.1"/>
    </source>
</evidence>
<feature type="binding site" evidence="8">
    <location>
        <position position="18"/>
    </location>
    <ligand>
        <name>[2Fe-2S] cluster</name>
        <dbReference type="ChEBI" id="CHEBI:190135"/>
    </ligand>
</feature>
<dbReference type="GO" id="GO:0050418">
    <property type="term" value="F:hydroxylamine reductase activity"/>
    <property type="evidence" value="ECO:0007669"/>
    <property type="project" value="UniProtKB-UniRule"/>
</dbReference>
<sequence>MFCIQCEQTVRTSESSGCQSQKGVCGKTAETSDLQDLLITVLAGLSGWIIEGKAQQLETENAQRFIPFALFSTLTNVNFDPERIVSFAIQATQLRDELAKQLGKNIDHPLANLSLKGNDVATLSKQASNFSFNATGHINKDTLGLQLLNLYGLKGAAAYYEHAQALGQFSDELSFEIVKHLAWLGSTPTNDNELLDNAMAIGQLNFKIMQLLELAETNSFGHPIPTEVNRKPTKGKAILVSGHDLNDLKLLLEQTEGTGINVYTHGELLPAHGYPLLKQYTHLKGNYGGAWQMQQREFMRFPGPILMTSNCIIDPTLGAYQDRIWTRSMVGWPGVKHITDDNFSPIIEQAKTMIGFTQTEIEESITVGFGRETLLGASDSLLSMFGDKSLRHAFLVGGCDGRSVGRDYYSEFTQSVPKDCVVLTLGCAKYRFNDQAFGDINGLPRLIDIGQCNDSFAAIMLAVNLAEKLGCSVNDLPLSIVLSWFEQKAIVVLLTLLSLGVKNIYTGPQMPAFLTPNLLKILTHQYGIKAISDVESDMKKMLVA</sequence>
<gene>
    <name evidence="8" type="primary">hcp</name>
    <name evidence="9" type="ORF">SAMN02583745_02094</name>
</gene>
<keyword evidence="6 8" id="KW-0408">Iron</keyword>
<dbReference type="NCBIfam" id="NF003658">
    <property type="entry name" value="PRK05290.1"/>
    <property type="match status" value="1"/>
</dbReference>
<dbReference type="Pfam" id="PF03063">
    <property type="entry name" value="Prismane"/>
    <property type="match status" value="1"/>
</dbReference>
<keyword evidence="3 8" id="KW-0001">2Fe-2S</keyword>
<evidence type="ECO:0000256" key="6">
    <source>
        <dbReference type="ARBA" id="ARBA00023004"/>
    </source>
</evidence>
<feature type="binding site" evidence="8">
    <location>
        <position position="25"/>
    </location>
    <ligand>
        <name>[2Fe-2S] cluster</name>
        <dbReference type="ChEBI" id="CHEBI:190135"/>
    </ligand>
</feature>
<keyword evidence="7 8" id="KW-0411">Iron-sulfur</keyword>
<comment type="subcellular location">
    <subcellularLocation>
        <location evidence="1 8">Cytoplasm</location>
    </subcellularLocation>
</comment>
<dbReference type="SUPFAM" id="SSF56821">
    <property type="entry name" value="Prismane protein-like"/>
    <property type="match status" value="1"/>
</dbReference>
<evidence type="ECO:0000256" key="7">
    <source>
        <dbReference type="ARBA" id="ARBA00023014"/>
    </source>
</evidence>
<evidence type="ECO:0000256" key="5">
    <source>
        <dbReference type="ARBA" id="ARBA00023002"/>
    </source>
</evidence>
<dbReference type="EC" id="1.7.99.1" evidence="8"/>
<dbReference type="GO" id="GO:0004601">
    <property type="term" value="F:peroxidase activity"/>
    <property type="evidence" value="ECO:0007669"/>
    <property type="project" value="TreeGrafter"/>
</dbReference>
<dbReference type="OrthoDB" id="9761526at2"/>
<dbReference type="InterPro" id="IPR016099">
    <property type="entry name" value="Prismane-like_a/b-sand"/>
</dbReference>
<dbReference type="Gene3D" id="3.40.50.2030">
    <property type="match status" value="2"/>
</dbReference>
<dbReference type="FunFam" id="3.40.50.2030:FF:000002">
    <property type="entry name" value="Hydroxylamine reductase"/>
    <property type="match status" value="1"/>
</dbReference>
<dbReference type="InterPro" id="IPR016100">
    <property type="entry name" value="Prismane_a-bundle"/>
</dbReference>
<proteinExistence type="inferred from homology"/>
<dbReference type="EMBL" id="FOHV01000019">
    <property type="protein sequence ID" value="SET35224.1"/>
    <property type="molecule type" value="Genomic_DNA"/>
</dbReference>
<dbReference type="InterPro" id="IPR004137">
    <property type="entry name" value="HCP/CODH"/>
</dbReference>
<feature type="binding site" evidence="8">
    <location>
        <position position="311"/>
    </location>
    <ligand>
        <name>hybrid [4Fe-2O-2S] cluster</name>
        <dbReference type="ChEBI" id="CHEBI:60519"/>
    </ligand>
</feature>
<reference evidence="10" key="1">
    <citation type="submission" date="2016-10" db="EMBL/GenBank/DDBJ databases">
        <authorList>
            <person name="Varghese N."/>
            <person name="Submissions S."/>
        </authorList>
    </citation>
    <scope>NUCLEOTIDE SEQUENCE [LARGE SCALE GENOMIC DNA]</scope>
    <source>
        <strain evidence="10">DSM 18579</strain>
    </source>
</reference>
<dbReference type="RefSeq" id="WP_093320706.1">
    <property type="nucleotide sequence ID" value="NZ_FOHV01000019.1"/>
</dbReference>
<evidence type="ECO:0000313" key="10">
    <source>
        <dbReference type="Proteomes" id="UP000242642"/>
    </source>
</evidence>
<evidence type="ECO:0000256" key="3">
    <source>
        <dbReference type="ARBA" id="ARBA00022714"/>
    </source>
</evidence>
<dbReference type="Proteomes" id="UP000242642">
    <property type="component" value="Unassembled WGS sequence"/>
</dbReference>
<dbReference type="GO" id="GO:0046872">
    <property type="term" value="F:metal ion binding"/>
    <property type="evidence" value="ECO:0007669"/>
    <property type="project" value="UniProtKB-KW"/>
</dbReference>
<feature type="binding site" evidence="8">
    <location>
        <position position="452"/>
    </location>
    <ligand>
        <name>hybrid [4Fe-2O-2S] cluster</name>
        <dbReference type="ChEBI" id="CHEBI:60519"/>
    </ligand>
</feature>
<feature type="binding site" description="via persulfide group" evidence="8">
    <location>
        <position position="399"/>
    </location>
    <ligand>
        <name>hybrid [4Fe-2O-2S] cluster</name>
        <dbReference type="ChEBI" id="CHEBI:60519"/>
    </ligand>
</feature>
<accession>A0A1I0DSE5</accession>
<dbReference type="GO" id="GO:0051537">
    <property type="term" value="F:2 iron, 2 sulfur cluster binding"/>
    <property type="evidence" value="ECO:0007669"/>
    <property type="project" value="UniProtKB-KW"/>
</dbReference>
<dbReference type="PANTHER" id="PTHR30109">
    <property type="entry name" value="HYDROXYLAMINE REDUCTASE"/>
    <property type="match status" value="1"/>
</dbReference>
<feature type="binding site" evidence="8">
    <location>
        <position position="267"/>
    </location>
    <ligand>
        <name>hybrid [4Fe-2O-2S] cluster</name>
        <dbReference type="ChEBI" id="CHEBI:60519"/>
    </ligand>
</feature>
<dbReference type="FunFam" id="3.40.50.2030:FF:000001">
    <property type="entry name" value="Hydroxylamine reductase"/>
    <property type="match status" value="1"/>
</dbReference>
<feature type="modified residue" description="Cysteine persulfide" evidence="8">
    <location>
        <position position="399"/>
    </location>
</feature>
<name>A0A1I0DSE5_9GAMM</name>
<dbReference type="Gene3D" id="1.20.1270.20">
    <property type="match status" value="2"/>
</dbReference>
<evidence type="ECO:0000256" key="4">
    <source>
        <dbReference type="ARBA" id="ARBA00022723"/>
    </source>
</evidence>
<dbReference type="AlphaFoldDB" id="A0A1I0DSE5"/>
<comment type="cofactor">
    <cofactor evidence="8">
        <name>hybrid [4Fe-2O-2S] cluster</name>
        <dbReference type="ChEBI" id="CHEBI:60519"/>
    </cofactor>
    <text evidence="8">Binds 1 hybrid [4Fe-2O-2S] cluster.</text>
</comment>
<evidence type="ECO:0000256" key="8">
    <source>
        <dbReference type="HAMAP-Rule" id="MF_00069"/>
    </source>
</evidence>
<dbReference type="GO" id="GO:0042542">
    <property type="term" value="P:response to hydrogen peroxide"/>
    <property type="evidence" value="ECO:0007669"/>
    <property type="project" value="TreeGrafter"/>
</dbReference>
<comment type="catalytic activity">
    <reaction evidence="8">
        <text>A + NH4(+) + H2O = hydroxylamine + AH2 + H(+)</text>
        <dbReference type="Rhea" id="RHEA:22052"/>
        <dbReference type="ChEBI" id="CHEBI:13193"/>
        <dbReference type="ChEBI" id="CHEBI:15377"/>
        <dbReference type="ChEBI" id="CHEBI:15378"/>
        <dbReference type="ChEBI" id="CHEBI:15429"/>
        <dbReference type="ChEBI" id="CHEBI:17499"/>
        <dbReference type="ChEBI" id="CHEBI:28938"/>
        <dbReference type="EC" id="1.7.99.1"/>
    </reaction>
</comment>
<comment type="function">
    <text evidence="8">Catalyzes the reduction of hydroxylamine to form NH(3) and H(2)O.</text>
</comment>
<dbReference type="PIRSF" id="PIRSF000076">
    <property type="entry name" value="HCP"/>
    <property type="match status" value="1"/>
</dbReference>
<comment type="similarity">
    <text evidence="8">Belongs to the HCP family.</text>
</comment>
<feature type="binding site" evidence="8">
    <location>
        <position position="486"/>
    </location>
    <ligand>
        <name>hybrid [4Fe-2O-2S] cluster</name>
        <dbReference type="ChEBI" id="CHEBI:60519"/>
    </ligand>
</feature>
<feature type="binding site" evidence="8">
    <location>
        <position position="6"/>
    </location>
    <ligand>
        <name>[2Fe-2S] cluster</name>
        <dbReference type="ChEBI" id="CHEBI:190135"/>
    </ligand>
</feature>
<feature type="binding site" evidence="8">
    <location>
        <position position="488"/>
    </location>
    <ligand>
        <name>hybrid [4Fe-2O-2S] cluster</name>
        <dbReference type="ChEBI" id="CHEBI:60519"/>
    </ligand>
</feature>
<dbReference type="InterPro" id="IPR010048">
    <property type="entry name" value="Hydroxylam_reduct"/>
</dbReference>
<keyword evidence="2 8" id="KW-0963">Cytoplasm</keyword>
<dbReference type="GO" id="GO:0005737">
    <property type="term" value="C:cytoplasm"/>
    <property type="evidence" value="ECO:0007669"/>
    <property type="project" value="UniProtKB-SubCell"/>
</dbReference>
<dbReference type="STRING" id="1123402.SAMN02583745_02094"/>
<dbReference type="PANTHER" id="PTHR30109:SF0">
    <property type="entry name" value="HYDROXYLAMINE REDUCTASE"/>
    <property type="match status" value="1"/>
</dbReference>
<feature type="binding site" evidence="8">
    <location>
        <position position="427"/>
    </location>
    <ligand>
        <name>hybrid [4Fe-2O-2S] cluster</name>
        <dbReference type="ChEBI" id="CHEBI:60519"/>
    </ligand>
</feature>
<keyword evidence="4 8" id="KW-0479">Metal-binding</keyword>
<dbReference type="HAMAP" id="MF_00069">
    <property type="entry name" value="Hydroxylam_reduct"/>
    <property type="match status" value="1"/>
</dbReference>